<gene>
    <name evidence="2" type="ORF">CAAN4_C10220</name>
</gene>
<proteinExistence type="predicted"/>
<reference evidence="2 3" key="1">
    <citation type="submission" date="2024-01" db="EMBL/GenBank/DDBJ databases">
        <authorList>
            <consortium name="Genoscope - CEA"/>
            <person name="William W."/>
        </authorList>
    </citation>
    <scope>NUCLEOTIDE SEQUENCE [LARGE SCALE GENOMIC DNA]</scope>
    <source>
        <strain evidence="2 3">29B2s-10</strain>
    </source>
</reference>
<dbReference type="EMBL" id="OZ004255">
    <property type="protein sequence ID" value="CAK7901051.1"/>
    <property type="molecule type" value="Genomic_DNA"/>
</dbReference>
<evidence type="ECO:0000313" key="3">
    <source>
        <dbReference type="Proteomes" id="UP001497600"/>
    </source>
</evidence>
<evidence type="ECO:0000256" key="1">
    <source>
        <dbReference type="SAM" id="MobiDB-lite"/>
    </source>
</evidence>
<protein>
    <submittedName>
        <fullName evidence="2">Uncharacterized protein</fullName>
    </submittedName>
</protein>
<feature type="region of interest" description="Disordered" evidence="1">
    <location>
        <begin position="21"/>
        <end position="43"/>
    </location>
</feature>
<evidence type="ECO:0000313" key="2">
    <source>
        <dbReference type="EMBL" id="CAK7901051.1"/>
    </source>
</evidence>
<organism evidence="2 3">
    <name type="scientific">[Candida] anglica</name>
    <dbReference type="NCBI Taxonomy" id="148631"/>
    <lineage>
        <taxon>Eukaryota</taxon>
        <taxon>Fungi</taxon>
        <taxon>Dikarya</taxon>
        <taxon>Ascomycota</taxon>
        <taxon>Saccharomycotina</taxon>
        <taxon>Pichiomycetes</taxon>
        <taxon>Debaryomycetaceae</taxon>
        <taxon>Kurtzmaniella</taxon>
    </lineage>
</organism>
<accession>A0ABP0ECY8</accession>
<name>A0ABP0ECY8_9ASCO</name>
<sequence length="90" mass="9386">MGGRRRCGALGGQFRGWRVVPRQRKKASTASGPRSASGAACSPAGKGVLAALRGSRAAPSAPARGGPSRGAWLLCEETSRRDLEWWTGHA</sequence>
<dbReference type="Proteomes" id="UP001497600">
    <property type="component" value="Chromosome C"/>
</dbReference>
<keyword evidence="3" id="KW-1185">Reference proteome</keyword>